<evidence type="ECO:0008006" key="3">
    <source>
        <dbReference type="Google" id="ProtNLM"/>
    </source>
</evidence>
<comment type="caution">
    <text evidence="1">The sequence shown here is derived from an EMBL/GenBank/DDBJ whole genome shotgun (WGS) entry which is preliminary data.</text>
</comment>
<reference evidence="1 2" key="1">
    <citation type="journal article" date="2016" name="Nat. Commun.">
        <title>Thousands of microbial genomes shed light on interconnected biogeochemical processes in an aquifer system.</title>
        <authorList>
            <person name="Anantharaman K."/>
            <person name="Brown C.T."/>
            <person name="Hug L.A."/>
            <person name="Sharon I."/>
            <person name="Castelle C.J."/>
            <person name="Probst A.J."/>
            <person name="Thomas B.C."/>
            <person name="Singh A."/>
            <person name="Wilkins M.J."/>
            <person name="Karaoz U."/>
            <person name="Brodie E.L."/>
            <person name="Williams K.H."/>
            <person name="Hubbard S.S."/>
            <person name="Banfield J.F."/>
        </authorList>
    </citation>
    <scope>NUCLEOTIDE SEQUENCE [LARGE SCALE GENOMIC DNA]</scope>
</reference>
<dbReference type="AlphaFoldDB" id="A0A1F5ZT30"/>
<accession>A0A1F5ZT30</accession>
<proteinExistence type="predicted"/>
<gene>
    <name evidence="1" type="ORF">A3D77_01300</name>
</gene>
<dbReference type="InterPro" id="IPR009057">
    <property type="entry name" value="Homeodomain-like_sf"/>
</dbReference>
<evidence type="ECO:0000313" key="1">
    <source>
        <dbReference type="EMBL" id="OGG15646.1"/>
    </source>
</evidence>
<dbReference type="STRING" id="1798382.A3D77_01300"/>
<protein>
    <recommendedName>
        <fullName evidence="3">Antitoxin</fullName>
    </recommendedName>
</protein>
<dbReference type="Gene3D" id="1.10.10.10">
    <property type="entry name" value="Winged helix-like DNA-binding domain superfamily/Winged helix DNA-binding domain"/>
    <property type="match status" value="1"/>
</dbReference>
<dbReference type="PANTHER" id="PTHR34849:SF3">
    <property type="entry name" value="SSR2962 PROTEIN"/>
    <property type="match status" value="1"/>
</dbReference>
<dbReference type="InterPro" id="IPR007367">
    <property type="entry name" value="DUF433"/>
</dbReference>
<dbReference type="InterPro" id="IPR036388">
    <property type="entry name" value="WH-like_DNA-bd_sf"/>
</dbReference>
<dbReference type="Proteomes" id="UP000176923">
    <property type="component" value="Unassembled WGS sequence"/>
</dbReference>
<dbReference type="SUPFAM" id="SSF46689">
    <property type="entry name" value="Homeodomain-like"/>
    <property type="match status" value="1"/>
</dbReference>
<dbReference type="PANTHER" id="PTHR34849">
    <property type="entry name" value="SSL5025 PROTEIN"/>
    <property type="match status" value="1"/>
</dbReference>
<dbReference type="EMBL" id="MFJL01000019">
    <property type="protein sequence ID" value="OGG15646.1"/>
    <property type="molecule type" value="Genomic_DNA"/>
</dbReference>
<evidence type="ECO:0000313" key="2">
    <source>
        <dbReference type="Proteomes" id="UP000176923"/>
    </source>
</evidence>
<organism evidence="1 2">
    <name type="scientific">Candidatus Gottesmanbacteria bacterium RIFCSPHIGHO2_02_FULL_39_11</name>
    <dbReference type="NCBI Taxonomy" id="1798382"/>
    <lineage>
        <taxon>Bacteria</taxon>
        <taxon>Candidatus Gottesmaniibacteriota</taxon>
    </lineage>
</organism>
<sequence length="75" mass="8690">MKDYRDRIIIDPKVLLGKPVVKNTRIPVYMILGLIAQEYSIKDIQVDYPDLSEKDIIGAIQFASDLTRFEEKIHV</sequence>
<name>A0A1F5ZT30_9BACT</name>
<dbReference type="Pfam" id="PF04255">
    <property type="entry name" value="DUF433"/>
    <property type="match status" value="1"/>
</dbReference>